<proteinExistence type="predicted"/>
<accession>A0ACC3DHF6</accession>
<gene>
    <name evidence="1" type="ORF">LTS18_014424</name>
</gene>
<sequence>MFQSFTGSSKRPRQVNLSGRHSNPFGAPSTGSPSHGALASAQQERLQRQKERERLQKAQVLQRVWRGTSSRMQVRRRLREEYDEEERSMIRGDVGTHSPEDLYSPDLDMLDRGQSIRAKPYKSEEQALAQVRRLVRFIGTHNRYDRIRIARCSARMAASGFFTWQDEGWPYLLMRLQQTILRSLKASLELPEPLLSNLTELLRLVRVAIPTKAASDSDQYFDAMLQVAARFPSPKALEAALLPLENLSASTSTVYESFA</sequence>
<protein>
    <submittedName>
        <fullName evidence="1">Uncharacterized protein</fullName>
    </submittedName>
</protein>
<evidence type="ECO:0000313" key="2">
    <source>
        <dbReference type="Proteomes" id="UP001186974"/>
    </source>
</evidence>
<organism evidence="1 2">
    <name type="scientific">Coniosporium uncinatum</name>
    <dbReference type="NCBI Taxonomy" id="93489"/>
    <lineage>
        <taxon>Eukaryota</taxon>
        <taxon>Fungi</taxon>
        <taxon>Dikarya</taxon>
        <taxon>Ascomycota</taxon>
        <taxon>Pezizomycotina</taxon>
        <taxon>Dothideomycetes</taxon>
        <taxon>Dothideomycetes incertae sedis</taxon>
        <taxon>Coniosporium</taxon>
    </lineage>
</organism>
<comment type="caution">
    <text evidence="1">The sequence shown here is derived from an EMBL/GenBank/DDBJ whole genome shotgun (WGS) entry which is preliminary data.</text>
</comment>
<keyword evidence="2" id="KW-1185">Reference proteome</keyword>
<feature type="non-terminal residue" evidence="1">
    <location>
        <position position="259"/>
    </location>
</feature>
<name>A0ACC3DHF6_9PEZI</name>
<reference evidence="1" key="1">
    <citation type="submission" date="2024-09" db="EMBL/GenBank/DDBJ databases">
        <title>Black Yeasts Isolated from many extreme environments.</title>
        <authorList>
            <person name="Coleine C."/>
            <person name="Stajich J.E."/>
            <person name="Selbmann L."/>
        </authorList>
    </citation>
    <scope>NUCLEOTIDE SEQUENCE</scope>
    <source>
        <strain evidence="1">CCFEE 5737</strain>
    </source>
</reference>
<dbReference type="EMBL" id="JAWDJW010004615">
    <property type="protein sequence ID" value="KAK3073520.1"/>
    <property type="molecule type" value="Genomic_DNA"/>
</dbReference>
<evidence type="ECO:0000313" key="1">
    <source>
        <dbReference type="EMBL" id="KAK3073520.1"/>
    </source>
</evidence>
<dbReference type="Proteomes" id="UP001186974">
    <property type="component" value="Unassembled WGS sequence"/>
</dbReference>